<comment type="caution">
    <text evidence="10">The sequence shown here is derived from an EMBL/GenBank/DDBJ whole genome shotgun (WGS) entry which is preliminary data.</text>
</comment>
<evidence type="ECO:0000256" key="1">
    <source>
        <dbReference type="ARBA" id="ARBA00004141"/>
    </source>
</evidence>
<proteinExistence type="inferred from homology"/>
<evidence type="ECO:0000313" key="11">
    <source>
        <dbReference type="Proteomes" id="UP000768567"/>
    </source>
</evidence>
<dbReference type="InterPro" id="IPR002524">
    <property type="entry name" value="Cation_efflux"/>
</dbReference>
<reference evidence="10 11" key="1">
    <citation type="submission" date="2020-10" db="EMBL/GenBank/DDBJ databases">
        <title>ChiBAC.</title>
        <authorList>
            <person name="Zenner C."/>
            <person name="Hitch T.C.A."/>
            <person name="Clavel T."/>
        </authorList>
    </citation>
    <scope>NUCLEOTIDE SEQUENCE [LARGE SCALE GENOMIC DNA]</scope>
    <source>
        <strain evidence="10 11">DSM 109015</strain>
    </source>
</reference>
<dbReference type="EMBL" id="JADCKC010000002">
    <property type="protein sequence ID" value="MBE5037604.1"/>
    <property type="molecule type" value="Genomic_DNA"/>
</dbReference>
<dbReference type="Gene3D" id="3.30.70.1350">
    <property type="entry name" value="Cation efflux protein, cytoplasmic domain"/>
    <property type="match status" value="1"/>
</dbReference>
<evidence type="ECO:0000313" key="10">
    <source>
        <dbReference type="EMBL" id="MBE5037604.1"/>
    </source>
</evidence>
<dbReference type="PANTHER" id="PTHR43840:SF15">
    <property type="entry name" value="MITOCHONDRIAL METAL TRANSPORTER 1-RELATED"/>
    <property type="match status" value="1"/>
</dbReference>
<evidence type="ECO:0000256" key="5">
    <source>
        <dbReference type="ARBA" id="ARBA00022989"/>
    </source>
</evidence>
<feature type="domain" description="Cation efflux protein transmembrane" evidence="8">
    <location>
        <begin position="19"/>
        <end position="211"/>
    </location>
</feature>
<keyword evidence="4 7" id="KW-0812">Transmembrane</keyword>
<dbReference type="InterPro" id="IPR050291">
    <property type="entry name" value="CDF_Transporter"/>
</dbReference>
<sequence>METQPVTASRAAEGKRASIVGICCNLSLFLAKLLAGLLSGSLSVAADAFNNMSDASSSLISLLGFKLGEKPADPEHPYGHGRYEYLAGLCVSVLIMAVGIELLKSSFSRIVTPEPVDFTLLTAVILGLSIAVKAGMMIFYRRVGRRIDSQTLIAAAADSRNDVLTTACVLAGALISRVSSFELDGIVGLGVALFILYSGFGLVRDTLDPLLGHAPAPQEVEAIRQKILSYPGVIGTHDLLIHDYGPGRQFASVHVEMSAAGDPLQSHAVVDTIERDFLRERGLNLVVHMDPVADVDTAAGRFREWIAGQARTVDPALTIHDLCVIPGGPEGRTAFNFDCAAPADLALSDDEIRRRLADKVAERYPRCRCDITVDRGYAAMPHPEPPRA</sequence>
<comment type="subcellular location">
    <subcellularLocation>
        <location evidence="1">Membrane</location>
        <topology evidence="1">Multi-pass membrane protein</topology>
    </subcellularLocation>
</comment>
<keyword evidence="5 7" id="KW-1133">Transmembrane helix</keyword>
<dbReference type="Pfam" id="PF16916">
    <property type="entry name" value="ZT_dimer"/>
    <property type="match status" value="1"/>
</dbReference>
<accession>A0ABR9R378</accession>
<dbReference type="RefSeq" id="WP_193501062.1">
    <property type="nucleotide sequence ID" value="NZ_JADCKC010000002.1"/>
</dbReference>
<evidence type="ECO:0000256" key="3">
    <source>
        <dbReference type="ARBA" id="ARBA00022448"/>
    </source>
</evidence>
<dbReference type="InterPro" id="IPR027469">
    <property type="entry name" value="Cation_efflux_TMD_sf"/>
</dbReference>
<dbReference type="Pfam" id="PF01545">
    <property type="entry name" value="Cation_efflux"/>
    <property type="match status" value="1"/>
</dbReference>
<dbReference type="InterPro" id="IPR036837">
    <property type="entry name" value="Cation_efflux_CTD_sf"/>
</dbReference>
<feature type="transmembrane region" description="Helical" evidence="7">
    <location>
        <begin position="85"/>
        <end position="103"/>
    </location>
</feature>
<keyword evidence="6 7" id="KW-0472">Membrane</keyword>
<dbReference type="SUPFAM" id="SSF160240">
    <property type="entry name" value="Cation efflux protein cytoplasmic domain-like"/>
    <property type="match status" value="1"/>
</dbReference>
<evidence type="ECO:0000256" key="2">
    <source>
        <dbReference type="ARBA" id="ARBA00008114"/>
    </source>
</evidence>
<keyword evidence="11" id="KW-1185">Reference proteome</keyword>
<dbReference type="Gene3D" id="1.20.1510.10">
    <property type="entry name" value="Cation efflux protein transmembrane domain"/>
    <property type="match status" value="1"/>
</dbReference>
<dbReference type="SUPFAM" id="SSF161111">
    <property type="entry name" value="Cation efflux protein transmembrane domain-like"/>
    <property type="match status" value="1"/>
</dbReference>
<dbReference type="NCBIfam" id="TIGR01297">
    <property type="entry name" value="CDF"/>
    <property type="match status" value="1"/>
</dbReference>
<feature type="transmembrane region" description="Helical" evidence="7">
    <location>
        <begin position="118"/>
        <end position="140"/>
    </location>
</feature>
<dbReference type="Proteomes" id="UP000768567">
    <property type="component" value="Unassembled WGS sequence"/>
</dbReference>
<evidence type="ECO:0000259" key="9">
    <source>
        <dbReference type="Pfam" id="PF16916"/>
    </source>
</evidence>
<gene>
    <name evidence="10" type="ORF">INF35_07385</name>
</gene>
<dbReference type="InterPro" id="IPR027470">
    <property type="entry name" value="Cation_efflux_CTD"/>
</dbReference>
<feature type="domain" description="Cation efflux protein cytoplasmic" evidence="9">
    <location>
        <begin position="216"/>
        <end position="291"/>
    </location>
</feature>
<evidence type="ECO:0000256" key="7">
    <source>
        <dbReference type="SAM" id="Phobius"/>
    </source>
</evidence>
<comment type="similarity">
    <text evidence="2">Belongs to the cation diffusion facilitator (CDF) transporter (TC 2.A.4) family.</text>
</comment>
<dbReference type="InterPro" id="IPR058533">
    <property type="entry name" value="Cation_efflux_TM"/>
</dbReference>
<name>A0ABR9R378_9FIRM</name>
<dbReference type="PANTHER" id="PTHR43840">
    <property type="entry name" value="MITOCHONDRIAL METAL TRANSPORTER 1-RELATED"/>
    <property type="match status" value="1"/>
</dbReference>
<protein>
    <submittedName>
        <fullName evidence="10">Cation transporter</fullName>
    </submittedName>
</protein>
<evidence type="ECO:0000259" key="8">
    <source>
        <dbReference type="Pfam" id="PF01545"/>
    </source>
</evidence>
<evidence type="ECO:0000256" key="4">
    <source>
        <dbReference type="ARBA" id="ARBA00022692"/>
    </source>
</evidence>
<organism evidence="10 11">
    <name type="scientific">Gemmiger gallinarum</name>
    <dbReference type="NCBI Taxonomy" id="2779354"/>
    <lineage>
        <taxon>Bacteria</taxon>
        <taxon>Bacillati</taxon>
        <taxon>Bacillota</taxon>
        <taxon>Clostridia</taxon>
        <taxon>Eubacteriales</taxon>
        <taxon>Gemmiger</taxon>
    </lineage>
</organism>
<evidence type="ECO:0000256" key="6">
    <source>
        <dbReference type="ARBA" id="ARBA00023136"/>
    </source>
</evidence>
<feature type="transmembrane region" description="Helical" evidence="7">
    <location>
        <begin position="185"/>
        <end position="203"/>
    </location>
</feature>
<keyword evidence="3" id="KW-0813">Transport</keyword>